<dbReference type="InterPro" id="IPR036318">
    <property type="entry name" value="FAD-bd_PCMH-like_sf"/>
</dbReference>
<feature type="chain" id="PRO_5004844073" description="FAD-binding PCMH-type domain-containing protein" evidence="6">
    <location>
        <begin position="26"/>
        <end position="500"/>
    </location>
</feature>
<dbReference type="Gene3D" id="3.40.462.20">
    <property type="match status" value="1"/>
</dbReference>
<evidence type="ECO:0000313" key="8">
    <source>
        <dbReference type="EMBL" id="ETW76391.1"/>
    </source>
</evidence>
<dbReference type="GO" id="GO:0016491">
    <property type="term" value="F:oxidoreductase activity"/>
    <property type="evidence" value="ECO:0007669"/>
    <property type="project" value="UniProtKB-KW"/>
</dbReference>
<dbReference type="SUPFAM" id="SSF56176">
    <property type="entry name" value="FAD-binding/transporter-associated domain-like"/>
    <property type="match status" value="1"/>
</dbReference>
<keyword evidence="4" id="KW-0274">FAD</keyword>
<proteinExistence type="inferred from homology"/>
<dbReference type="AlphaFoldDB" id="W4JU45"/>
<dbReference type="InterPro" id="IPR050416">
    <property type="entry name" value="FAD-linked_Oxidoreductase"/>
</dbReference>
<feature type="domain" description="FAD-binding PCMH-type" evidence="7">
    <location>
        <begin position="58"/>
        <end position="230"/>
    </location>
</feature>
<dbReference type="PROSITE" id="PS51387">
    <property type="entry name" value="FAD_PCMH"/>
    <property type="match status" value="1"/>
</dbReference>
<gene>
    <name evidence="8" type="ORF">HETIRDRAFT_328041</name>
</gene>
<dbReference type="HOGENOM" id="CLU_018354_10_1_1"/>
<sequence>MHINMKTYLSSLALILACFIGHVVGQDLKGELEGVGLTALFPGDPAYKNASRAFNRRFDLYPVAVVYPENAQQVAAAVHVGASNHLQVSARSGGHSYIANGLGGDDGALVIDLSLLKNITVDANTGTAIIQPGARLGAVALALNDQGRALPHGTCPYVGLGGHASFGGFGFASRMWGLTLDRIVSVEVVLANGTIVTASNTTNTDLFWAMRGAGPSFGITTAFTFATEPVPSSAYAFRYNWTHLPAEDFARIVSAYQNFVLTDLPPYFDAELNIRPGDLPGTATAEMLGGWYGNILDLNATVQPLLDTVPIQPNVTIADGTWLETLVDFAGSSLNTSAPDTSDTFYVKSLMTPEDSPMSEEAISAFAAYVTSEGHKTSTIWFTQLELYGGPNSAINAVPLDTTAFAHRSSLFTIQFYASSPNFQPPYPEEGFSFLDGMVSSIINNSPSNWNYGAYTNYIDDMLKNSSSLYYATHYKRLQAIKKEVDPNNVFHFKTSIGEP</sequence>
<accession>W4JU45</accession>
<comment type="cofactor">
    <cofactor evidence="1">
        <name>FAD</name>
        <dbReference type="ChEBI" id="CHEBI:57692"/>
    </cofactor>
</comment>
<evidence type="ECO:0000256" key="5">
    <source>
        <dbReference type="ARBA" id="ARBA00023002"/>
    </source>
</evidence>
<keyword evidence="5" id="KW-0560">Oxidoreductase</keyword>
<dbReference type="Pfam" id="PF08031">
    <property type="entry name" value="BBE"/>
    <property type="match status" value="1"/>
</dbReference>
<dbReference type="InterPro" id="IPR016169">
    <property type="entry name" value="FAD-bd_PCMH_sub2"/>
</dbReference>
<evidence type="ECO:0000259" key="7">
    <source>
        <dbReference type="PROSITE" id="PS51387"/>
    </source>
</evidence>
<dbReference type="InterPro" id="IPR012951">
    <property type="entry name" value="BBE"/>
</dbReference>
<dbReference type="RefSeq" id="XP_009551307.1">
    <property type="nucleotide sequence ID" value="XM_009553012.1"/>
</dbReference>
<dbReference type="Pfam" id="PF01565">
    <property type="entry name" value="FAD_binding_4"/>
    <property type="match status" value="1"/>
</dbReference>
<dbReference type="PROSITE" id="PS51257">
    <property type="entry name" value="PROKAR_LIPOPROTEIN"/>
    <property type="match status" value="1"/>
</dbReference>
<evidence type="ECO:0000256" key="2">
    <source>
        <dbReference type="ARBA" id="ARBA00005466"/>
    </source>
</evidence>
<evidence type="ECO:0000256" key="4">
    <source>
        <dbReference type="ARBA" id="ARBA00022827"/>
    </source>
</evidence>
<dbReference type="InterPro" id="IPR006094">
    <property type="entry name" value="Oxid_FAD_bind_N"/>
</dbReference>
<comment type="similarity">
    <text evidence="2">Belongs to the oxygen-dependent FAD-linked oxidoreductase family.</text>
</comment>
<dbReference type="InterPro" id="IPR016166">
    <property type="entry name" value="FAD-bd_PCMH"/>
</dbReference>
<evidence type="ECO:0000256" key="3">
    <source>
        <dbReference type="ARBA" id="ARBA00022630"/>
    </source>
</evidence>
<keyword evidence="9" id="KW-1185">Reference proteome</keyword>
<dbReference type="EMBL" id="KI925464">
    <property type="protein sequence ID" value="ETW76391.1"/>
    <property type="molecule type" value="Genomic_DNA"/>
</dbReference>
<protein>
    <recommendedName>
        <fullName evidence="7">FAD-binding PCMH-type domain-containing protein</fullName>
    </recommendedName>
</protein>
<evidence type="ECO:0000256" key="1">
    <source>
        <dbReference type="ARBA" id="ARBA00001974"/>
    </source>
</evidence>
<dbReference type="KEGG" id="hir:HETIRDRAFT_328041"/>
<dbReference type="GO" id="GO:0071949">
    <property type="term" value="F:FAD binding"/>
    <property type="evidence" value="ECO:0007669"/>
    <property type="project" value="InterPro"/>
</dbReference>
<dbReference type="PANTHER" id="PTHR42973">
    <property type="entry name" value="BINDING OXIDOREDUCTASE, PUTATIVE (AFU_ORTHOLOGUE AFUA_1G17690)-RELATED"/>
    <property type="match status" value="1"/>
</dbReference>
<dbReference type="eggNOG" id="ENOG502QVGN">
    <property type="taxonomic scope" value="Eukaryota"/>
</dbReference>
<dbReference type="STRING" id="747525.W4JU45"/>
<evidence type="ECO:0000256" key="6">
    <source>
        <dbReference type="SAM" id="SignalP"/>
    </source>
</evidence>
<dbReference type="PANTHER" id="PTHR42973:SF39">
    <property type="entry name" value="FAD-BINDING PCMH-TYPE DOMAIN-CONTAINING PROTEIN"/>
    <property type="match status" value="1"/>
</dbReference>
<dbReference type="InParanoid" id="W4JU45"/>
<keyword evidence="3" id="KW-0285">Flavoprotein</keyword>
<dbReference type="Gene3D" id="3.30.465.10">
    <property type="match status" value="1"/>
</dbReference>
<name>W4JU45_HETIT</name>
<feature type="signal peptide" evidence="6">
    <location>
        <begin position="1"/>
        <end position="25"/>
    </location>
</feature>
<reference evidence="8 9" key="1">
    <citation type="journal article" date="2012" name="New Phytol.">
        <title>Insight into trade-off between wood decay and parasitism from the genome of a fungal forest pathogen.</title>
        <authorList>
            <person name="Olson A."/>
            <person name="Aerts A."/>
            <person name="Asiegbu F."/>
            <person name="Belbahri L."/>
            <person name="Bouzid O."/>
            <person name="Broberg A."/>
            <person name="Canback B."/>
            <person name="Coutinho P.M."/>
            <person name="Cullen D."/>
            <person name="Dalman K."/>
            <person name="Deflorio G."/>
            <person name="van Diepen L.T."/>
            <person name="Dunand C."/>
            <person name="Duplessis S."/>
            <person name="Durling M."/>
            <person name="Gonthier P."/>
            <person name="Grimwood J."/>
            <person name="Fossdal C.G."/>
            <person name="Hansson D."/>
            <person name="Henrissat B."/>
            <person name="Hietala A."/>
            <person name="Himmelstrand K."/>
            <person name="Hoffmeister D."/>
            <person name="Hogberg N."/>
            <person name="James T.Y."/>
            <person name="Karlsson M."/>
            <person name="Kohler A."/>
            <person name="Kues U."/>
            <person name="Lee Y.H."/>
            <person name="Lin Y.C."/>
            <person name="Lind M."/>
            <person name="Lindquist E."/>
            <person name="Lombard V."/>
            <person name="Lucas S."/>
            <person name="Lunden K."/>
            <person name="Morin E."/>
            <person name="Murat C."/>
            <person name="Park J."/>
            <person name="Raffaello T."/>
            <person name="Rouze P."/>
            <person name="Salamov A."/>
            <person name="Schmutz J."/>
            <person name="Solheim H."/>
            <person name="Stahlberg J."/>
            <person name="Velez H."/>
            <person name="de Vries R.P."/>
            <person name="Wiebenga A."/>
            <person name="Woodward S."/>
            <person name="Yakovlev I."/>
            <person name="Garbelotto M."/>
            <person name="Martin F."/>
            <person name="Grigoriev I.V."/>
            <person name="Stenlid J."/>
        </authorList>
    </citation>
    <scope>NUCLEOTIDE SEQUENCE [LARGE SCALE GENOMIC DNA]</scope>
    <source>
        <strain evidence="8 9">TC 32-1</strain>
    </source>
</reference>
<keyword evidence="6" id="KW-0732">Signal</keyword>
<dbReference type="GeneID" id="20671387"/>
<organism evidence="8 9">
    <name type="scientific">Heterobasidion irregulare (strain TC 32-1)</name>
    <dbReference type="NCBI Taxonomy" id="747525"/>
    <lineage>
        <taxon>Eukaryota</taxon>
        <taxon>Fungi</taxon>
        <taxon>Dikarya</taxon>
        <taxon>Basidiomycota</taxon>
        <taxon>Agaricomycotina</taxon>
        <taxon>Agaricomycetes</taxon>
        <taxon>Russulales</taxon>
        <taxon>Bondarzewiaceae</taxon>
        <taxon>Heterobasidion</taxon>
        <taxon>Heterobasidion annosum species complex</taxon>
    </lineage>
</organism>
<dbReference type="Proteomes" id="UP000030671">
    <property type="component" value="Unassembled WGS sequence"/>
</dbReference>
<dbReference type="OrthoDB" id="407275at2759"/>
<evidence type="ECO:0000313" key="9">
    <source>
        <dbReference type="Proteomes" id="UP000030671"/>
    </source>
</evidence>